<dbReference type="RefSeq" id="WP_386767870.1">
    <property type="nucleotide sequence ID" value="NZ_JBHSTI010000008.1"/>
</dbReference>
<dbReference type="Proteomes" id="UP001596138">
    <property type="component" value="Unassembled WGS sequence"/>
</dbReference>
<keyword evidence="2" id="KW-1185">Reference proteome</keyword>
<dbReference type="Pfam" id="PF08922">
    <property type="entry name" value="DUF1905"/>
    <property type="match status" value="1"/>
</dbReference>
<dbReference type="EMBL" id="JBHSTI010000008">
    <property type="protein sequence ID" value="MFC6239096.1"/>
    <property type="molecule type" value="Genomic_DNA"/>
</dbReference>
<dbReference type="InterPro" id="IPR015018">
    <property type="entry name" value="DUF1905"/>
</dbReference>
<dbReference type="InterPro" id="IPR037079">
    <property type="entry name" value="AF2212/PG0164-like_sf"/>
</dbReference>
<dbReference type="Gene3D" id="2.40.30.100">
    <property type="entry name" value="AF2212/PG0164-like"/>
    <property type="match status" value="1"/>
</dbReference>
<reference evidence="2" key="1">
    <citation type="journal article" date="2019" name="Int. J. Syst. Evol. Microbiol.">
        <title>The Global Catalogue of Microorganisms (GCM) 10K type strain sequencing project: providing services to taxonomists for standard genome sequencing and annotation.</title>
        <authorList>
            <consortium name="The Broad Institute Genomics Platform"/>
            <consortium name="The Broad Institute Genome Sequencing Center for Infectious Disease"/>
            <person name="Wu L."/>
            <person name="Ma J."/>
        </authorList>
    </citation>
    <scope>NUCLEOTIDE SEQUENCE [LARGE SCALE GENOMIC DNA]</scope>
    <source>
        <strain evidence="2">CGMCC 4.7317</strain>
    </source>
</reference>
<gene>
    <name evidence="1" type="ORF">ACFQGU_14520</name>
</gene>
<accession>A0ABW1T2Y7</accession>
<evidence type="ECO:0000313" key="2">
    <source>
        <dbReference type="Proteomes" id="UP001596138"/>
    </source>
</evidence>
<name>A0ABW1T2Y7_9ACTN</name>
<sequence length="98" mass="10722">MSIEAAFAAPLWRWSGESAWHFLTVPEAVSDDIRSCVEPGPGFGSVRVTVTVGASTWETSVFPDAKSGRYLLPVKAGVRRKERIEDGDEVDVHLVVHV</sequence>
<proteinExistence type="predicted"/>
<dbReference type="SUPFAM" id="SSF141694">
    <property type="entry name" value="AF2212/PG0164-like"/>
    <property type="match status" value="1"/>
</dbReference>
<protein>
    <submittedName>
        <fullName evidence="1">DUF1905 domain-containing protein</fullName>
    </submittedName>
</protein>
<organism evidence="1 2">
    <name type="scientific">Longivirga aurantiaca</name>
    <dbReference type="NCBI Taxonomy" id="1837743"/>
    <lineage>
        <taxon>Bacteria</taxon>
        <taxon>Bacillati</taxon>
        <taxon>Actinomycetota</taxon>
        <taxon>Actinomycetes</taxon>
        <taxon>Sporichthyales</taxon>
        <taxon>Sporichthyaceae</taxon>
        <taxon>Longivirga</taxon>
    </lineage>
</organism>
<comment type="caution">
    <text evidence="1">The sequence shown here is derived from an EMBL/GenBank/DDBJ whole genome shotgun (WGS) entry which is preliminary data.</text>
</comment>
<evidence type="ECO:0000313" key="1">
    <source>
        <dbReference type="EMBL" id="MFC6239096.1"/>
    </source>
</evidence>